<name>A0A4P6L2I1_9BURK</name>
<protein>
    <submittedName>
        <fullName evidence="2">Uncharacterized protein</fullName>
    </submittedName>
</protein>
<dbReference type="OrthoDB" id="8703557at2"/>
<organism evidence="2 3">
    <name type="scientific">Pseudoduganella lutea</name>
    <dbReference type="NCBI Taxonomy" id="321985"/>
    <lineage>
        <taxon>Bacteria</taxon>
        <taxon>Pseudomonadati</taxon>
        <taxon>Pseudomonadota</taxon>
        <taxon>Betaproteobacteria</taxon>
        <taxon>Burkholderiales</taxon>
        <taxon>Oxalobacteraceae</taxon>
        <taxon>Telluria group</taxon>
        <taxon>Pseudoduganella</taxon>
    </lineage>
</organism>
<evidence type="ECO:0000256" key="1">
    <source>
        <dbReference type="SAM" id="MobiDB-lite"/>
    </source>
</evidence>
<dbReference type="AlphaFoldDB" id="A0A4P6L2I1"/>
<reference evidence="2 3" key="1">
    <citation type="submission" date="2019-02" db="EMBL/GenBank/DDBJ databases">
        <title>Draft Genome Sequences of Six Type Strains of the Genus Massilia.</title>
        <authorList>
            <person name="Miess H."/>
            <person name="Frediansyhah A."/>
            <person name="Gross H."/>
        </authorList>
    </citation>
    <scope>NUCLEOTIDE SEQUENCE [LARGE SCALE GENOMIC DNA]</scope>
    <source>
        <strain evidence="2 3">DSM 17473</strain>
    </source>
</reference>
<evidence type="ECO:0000313" key="2">
    <source>
        <dbReference type="EMBL" id="QBE65627.1"/>
    </source>
</evidence>
<proteinExistence type="predicted"/>
<dbReference type="RefSeq" id="WP_130188737.1">
    <property type="nucleotide sequence ID" value="NZ_CP035913.1"/>
</dbReference>
<feature type="compositionally biased region" description="Basic and acidic residues" evidence="1">
    <location>
        <begin position="1"/>
        <end position="18"/>
    </location>
</feature>
<accession>A0A4P6L2I1</accession>
<dbReference type="EMBL" id="CP035913">
    <property type="protein sequence ID" value="QBE65627.1"/>
    <property type="molecule type" value="Genomic_DNA"/>
</dbReference>
<evidence type="ECO:0000313" key="3">
    <source>
        <dbReference type="Proteomes" id="UP000290637"/>
    </source>
</evidence>
<dbReference type="KEGG" id="plue:EWM63_23755"/>
<feature type="region of interest" description="Disordered" evidence="1">
    <location>
        <begin position="1"/>
        <end position="23"/>
    </location>
</feature>
<gene>
    <name evidence="2" type="ORF">EWM63_23755</name>
</gene>
<keyword evidence="3" id="KW-1185">Reference proteome</keyword>
<sequence>MQHDNDTKADDKADDGAKPRFRPVPWTALETPADAELWIAEHDLALQEHIGKNETGYGVRFTLAAGGDIYMQTSDDAIVLDVTPDAEWVAPLIAAVAQAEPPKGSMWVLPDDKLVQLILGLSTLVDSTTLVAGHNFGRRRAW</sequence>
<dbReference type="Proteomes" id="UP000290637">
    <property type="component" value="Chromosome"/>
</dbReference>